<keyword evidence="2" id="KW-1185">Reference proteome</keyword>
<comment type="caution">
    <text evidence="1">The sequence shown here is derived from an EMBL/GenBank/DDBJ whole genome shotgun (WGS) entry which is preliminary data.</text>
</comment>
<name>A0A0R3LNL5_9BRAD</name>
<evidence type="ECO:0000313" key="2">
    <source>
        <dbReference type="Proteomes" id="UP000050863"/>
    </source>
</evidence>
<sequence>MSDPGEEPRDPIMTQRTYTVRARNYEYPAAKPTLEEALIVAHEKVWQISPGEKVSIYRGTELIGEIKPMSDVRDGARRAA</sequence>
<dbReference type="AlphaFoldDB" id="A0A0R3LNL5"/>
<accession>A0A0R3LNL5</accession>
<protein>
    <submittedName>
        <fullName evidence="1">Uncharacterized protein</fullName>
    </submittedName>
</protein>
<proteinExistence type="predicted"/>
<evidence type="ECO:0000313" key="1">
    <source>
        <dbReference type="EMBL" id="KRR06742.1"/>
    </source>
</evidence>
<gene>
    <name evidence="1" type="ORF">CQ12_40820</name>
</gene>
<reference evidence="1 2" key="1">
    <citation type="submission" date="2014-03" db="EMBL/GenBank/DDBJ databases">
        <title>Bradyrhizobium valentinum sp. nov., isolated from effective nodules of Lupinus mariae-josephae, a lupine endemic of basic-lime soils in Eastern Spain.</title>
        <authorList>
            <person name="Duran D."/>
            <person name="Rey L."/>
            <person name="Navarro A."/>
            <person name="Busquets A."/>
            <person name="Imperial J."/>
            <person name="Ruiz-Argueso T."/>
        </authorList>
    </citation>
    <scope>NUCLEOTIDE SEQUENCE [LARGE SCALE GENOMIC DNA]</scope>
    <source>
        <strain evidence="1 2">PAC68</strain>
    </source>
</reference>
<dbReference type="Proteomes" id="UP000050863">
    <property type="component" value="Unassembled WGS sequence"/>
</dbReference>
<organism evidence="1 2">
    <name type="scientific">Bradyrhizobium jicamae</name>
    <dbReference type="NCBI Taxonomy" id="280332"/>
    <lineage>
        <taxon>Bacteria</taxon>
        <taxon>Pseudomonadati</taxon>
        <taxon>Pseudomonadota</taxon>
        <taxon>Alphaproteobacteria</taxon>
        <taxon>Hyphomicrobiales</taxon>
        <taxon>Nitrobacteraceae</taxon>
        <taxon>Bradyrhizobium</taxon>
    </lineage>
</organism>
<dbReference type="EMBL" id="LLXZ01000109">
    <property type="protein sequence ID" value="KRR06742.1"/>
    <property type="molecule type" value="Genomic_DNA"/>
</dbReference>